<dbReference type="EMBL" id="LGRX02007605">
    <property type="protein sequence ID" value="KAK3274648.1"/>
    <property type="molecule type" value="Genomic_DNA"/>
</dbReference>
<evidence type="ECO:0000313" key="2">
    <source>
        <dbReference type="EMBL" id="KAK3274648.1"/>
    </source>
</evidence>
<feature type="region of interest" description="Disordered" evidence="1">
    <location>
        <begin position="124"/>
        <end position="157"/>
    </location>
</feature>
<keyword evidence="3" id="KW-1185">Reference proteome</keyword>
<proteinExistence type="predicted"/>
<organism evidence="2 3">
    <name type="scientific">Cymbomonas tetramitiformis</name>
    <dbReference type="NCBI Taxonomy" id="36881"/>
    <lineage>
        <taxon>Eukaryota</taxon>
        <taxon>Viridiplantae</taxon>
        <taxon>Chlorophyta</taxon>
        <taxon>Pyramimonadophyceae</taxon>
        <taxon>Pyramimonadales</taxon>
        <taxon>Pyramimonadaceae</taxon>
        <taxon>Cymbomonas</taxon>
    </lineage>
</organism>
<sequence length="289" mass="31058">MWTPFGALLQALPEMEAAVSAGRRRPPTIDIACAEGGSHMEDIEQQLLEMEDHTRDPGYVITAPGDHLQRALEEVDRAARGSAVIAAQAATEAGSTLDRVGWCTAGAEQPVERLLCPELACEPSSVQSELPPEPHSSPGEARGELEDGPRDRPRLLPSLSRASSLTSSWQSTCQADITAALPKFESALSEVSHLFSMNDLKEEPGCEMPLSADSGTPMCRLPQVRSLARDAMDASGTARYGMYAAPERRKGRSRSARVCPPLGWPPNVSKHGQTDPVLGPAPRPKPPRK</sequence>
<evidence type="ECO:0000256" key="1">
    <source>
        <dbReference type="SAM" id="MobiDB-lite"/>
    </source>
</evidence>
<feature type="region of interest" description="Disordered" evidence="1">
    <location>
        <begin position="243"/>
        <end position="289"/>
    </location>
</feature>
<protein>
    <submittedName>
        <fullName evidence="2">Uncharacterized protein</fullName>
    </submittedName>
</protein>
<feature type="compositionally biased region" description="Basic and acidic residues" evidence="1">
    <location>
        <begin position="141"/>
        <end position="154"/>
    </location>
</feature>
<dbReference type="AlphaFoldDB" id="A0AAE0GAV8"/>
<feature type="compositionally biased region" description="Pro residues" evidence="1">
    <location>
        <begin position="279"/>
        <end position="289"/>
    </location>
</feature>
<name>A0AAE0GAV8_9CHLO</name>
<reference evidence="2 3" key="1">
    <citation type="journal article" date="2015" name="Genome Biol. Evol.">
        <title>Comparative Genomics of a Bacterivorous Green Alga Reveals Evolutionary Causalities and Consequences of Phago-Mixotrophic Mode of Nutrition.</title>
        <authorList>
            <person name="Burns J.A."/>
            <person name="Paasch A."/>
            <person name="Narechania A."/>
            <person name="Kim E."/>
        </authorList>
    </citation>
    <scope>NUCLEOTIDE SEQUENCE [LARGE SCALE GENOMIC DNA]</scope>
    <source>
        <strain evidence="2 3">PLY_AMNH</strain>
    </source>
</reference>
<evidence type="ECO:0000313" key="3">
    <source>
        <dbReference type="Proteomes" id="UP001190700"/>
    </source>
</evidence>
<comment type="caution">
    <text evidence="2">The sequence shown here is derived from an EMBL/GenBank/DDBJ whole genome shotgun (WGS) entry which is preliminary data.</text>
</comment>
<accession>A0AAE0GAV8</accession>
<gene>
    <name evidence="2" type="ORF">CYMTET_17176</name>
</gene>
<dbReference type="Proteomes" id="UP001190700">
    <property type="component" value="Unassembled WGS sequence"/>
</dbReference>